<dbReference type="Proteomes" id="UP000467841">
    <property type="component" value="Unassembled WGS sequence"/>
</dbReference>
<evidence type="ECO:0000256" key="1">
    <source>
        <dbReference type="ARBA" id="ARBA00022723"/>
    </source>
</evidence>
<gene>
    <name evidence="6" type="ORF">MERR_LOCUS9883</name>
</gene>
<dbReference type="PROSITE" id="PS50134">
    <property type="entry name" value="ZF_TAZ"/>
    <property type="match status" value="1"/>
</dbReference>
<evidence type="ECO:0000256" key="4">
    <source>
        <dbReference type="SAM" id="MobiDB-lite"/>
    </source>
</evidence>
<evidence type="ECO:0000256" key="3">
    <source>
        <dbReference type="ARBA" id="ARBA00022833"/>
    </source>
</evidence>
<protein>
    <recommendedName>
        <fullName evidence="5">TAZ-type domain-containing protein</fullName>
    </recommendedName>
</protein>
<proteinExistence type="predicted"/>
<keyword evidence="1" id="KW-0479">Metal-binding</keyword>
<keyword evidence="2" id="KW-0863">Zinc-finger</keyword>
<dbReference type="Pfam" id="PF02135">
    <property type="entry name" value="zf-TAZ"/>
    <property type="match status" value="1"/>
</dbReference>
<dbReference type="InterPro" id="IPR000197">
    <property type="entry name" value="Znf_TAZ"/>
</dbReference>
<dbReference type="InterPro" id="IPR035898">
    <property type="entry name" value="TAZ_dom_sf"/>
</dbReference>
<name>A0A6D2I7H8_9BRAS</name>
<evidence type="ECO:0000256" key="2">
    <source>
        <dbReference type="ARBA" id="ARBA00022771"/>
    </source>
</evidence>
<comment type="caution">
    <text evidence="6">The sequence shown here is derived from an EMBL/GenBank/DDBJ whole genome shotgun (WGS) entry which is preliminary data.</text>
</comment>
<dbReference type="SUPFAM" id="SSF57933">
    <property type="entry name" value="TAZ domain"/>
    <property type="match status" value="1"/>
</dbReference>
<keyword evidence="3" id="KW-0862">Zinc</keyword>
<dbReference type="GO" id="GO:0008270">
    <property type="term" value="F:zinc ion binding"/>
    <property type="evidence" value="ECO:0007669"/>
    <property type="project" value="UniProtKB-KW"/>
</dbReference>
<feature type="region of interest" description="Disordered" evidence="4">
    <location>
        <begin position="1"/>
        <end position="22"/>
    </location>
</feature>
<dbReference type="OrthoDB" id="10659201at2759"/>
<accession>A0A6D2I7H8</accession>
<evidence type="ECO:0000313" key="7">
    <source>
        <dbReference type="Proteomes" id="UP000467841"/>
    </source>
</evidence>
<evidence type="ECO:0000313" key="6">
    <source>
        <dbReference type="EMBL" id="CAA7022648.1"/>
    </source>
</evidence>
<keyword evidence="7" id="KW-1185">Reference proteome</keyword>
<reference evidence="6" key="1">
    <citation type="submission" date="2020-01" db="EMBL/GenBank/DDBJ databases">
        <authorList>
            <person name="Mishra B."/>
        </authorList>
    </citation>
    <scope>NUCLEOTIDE SEQUENCE [LARGE SCALE GENOMIC DNA]</scope>
</reference>
<sequence>MNVLQLSQLQKSNVSPPHQNSFNMSLRRDMRKRIYAILLRKHPSESQDVPSRKKFIYLAKFLENKLMTSAKSEEEYSDLRDLEARMCFIMREIKRLSSQRRAAATPTPSSLCEGQSMRNAVSCGSSSLFRFVTPSGSLPVSQDTSPLNPNPMPRVESNQARDIERQGQHVYDRCSSARASISCCQTVFPRSNTERDSSEEVKRDCSRHCMMQKKWLRFLLHVLRCSAAEVKCDGEQCIAMRKIIKTTQSTKPPLRLDRYCPETRRLILQIEQCRDKMTGTFN</sequence>
<feature type="domain" description="TAZ-type" evidence="5">
    <location>
        <begin position="204"/>
        <end position="282"/>
    </location>
</feature>
<dbReference type="AlphaFoldDB" id="A0A6D2I7H8"/>
<organism evidence="6 7">
    <name type="scientific">Microthlaspi erraticum</name>
    <dbReference type="NCBI Taxonomy" id="1685480"/>
    <lineage>
        <taxon>Eukaryota</taxon>
        <taxon>Viridiplantae</taxon>
        <taxon>Streptophyta</taxon>
        <taxon>Embryophyta</taxon>
        <taxon>Tracheophyta</taxon>
        <taxon>Spermatophyta</taxon>
        <taxon>Magnoliopsida</taxon>
        <taxon>eudicotyledons</taxon>
        <taxon>Gunneridae</taxon>
        <taxon>Pentapetalae</taxon>
        <taxon>rosids</taxon>
        <taxon>malvids</taxon>
        <taxon>Brassicales</taxon>
        <taxon>Brassicaceae</taxon>
        <taxon>Coluteocarpeae</taxon>
        <taxon>Microthlaspi</taxon>
    </lineage>
</organism>
<dbReference type="EMBL" id="CACVBM020000721">
    <property type="protein sequence ID" value="CAA7022648.1"/>
    <property type="molecule type" value="Genomic_DNA"/>
</dbReference>
<dbReference type="SMART" id="SM00551">
    <property type="entry name" value="ZnF_TAZ"/>
    <property type="match status" value="1"/>
</dbReference>
<evidence type="ECO:0000259" key="5">
    <source>
        <dbReference type="PROSITE" id="PS50134"/>
    </source>
</evidence>